<feature type="non-terminal residue" evidence="1">
    <location>
        <position position="1"/>
    </location>
</feature>
<dbReference type="RefSeq" id="WP_249702061.1">
    <property type="nucleotide sequence ID" value="NZ_JAMFLX010000157.1"/>
</dbReference>
<keyword evidence="2" id="KW-1185">Reference proteome</keyword>
<gene>
    <name evidence="1" type="ORF">M3P05_20770</name>
</gene>
<accession>A0ABT0PMZ4</accession>
<dbReference type="Proteomes" id="UP001203338">
    <property type="component" value="Unassembled WGS sequence"/>
</dbReference>
<name>A0ABT0PMZ4_9GAMM</name>
<reference evidence="1 2" key="1">
    <citation type="submission" date="2022-05" db="EMBL/GenBank/DDBJ databases">
        <authorList>
            <person name="Park J.-S."/>
        </authorList>
    </citation>
    <scope>NUCLEOTIDE SEQUENCE [LARGE SCALE GENOMIC DNA]</scope>
    <source>
        <strain evidence="1 2">2012CJ34-2</strain>
    </source>
</reference>
<dbReference type="EMBL" id="JAMFLX010000157">
    <property type="protein sequence ID" value="MCL6272351.1"/>
    <property type="molecule type" value="Genomic_DNA"/>
</dbReference>
<organism evidence="1 2">
    <name type="scientific">Parendozoicomonas callyspongiae</name>
    <dbReference type="NCBI Taxonomy" id="2942213"/>
    <lineage>
        <taxon>Bacteria</taxon>
        <taxon>Pseudomonadati</taxon>
        <taxon>Pseudomonadota</taxon>
        <taxon>Gammaproteobacteria</taxon>
        <taxon>Oceanospirillales</taxon>
        <taxon>Endozoicomonadaceae</taxon>
        <taxon>Parendozoicomonas</taxon>
    </lineage>
</organism>
<evidence type="ECO:0000313" key="2">
    <source>
        <dbReference type="Proteomes" id="UP001203338"/>
    </source>
</evidence>
<protein>
    <submittedName>
        <fullName evidence="1">Uncharacterized protein</fullName>
    </submittedName>
</protein>
<comment type="caution">
    <text evidence="1">The sequence shown here is derived from an EMBL/GenBank/DDBJ whole genome shotgun (WGS) entry which is preliminary data.</text>
</comment>
<proteinExistence type="predicted"/>
<evidence type="ECO:0000313" key="1">
    <source>
        <dbReference type="EMBL" id="MCL6272351.1"/>
    </source>
</evidence>
<sequence>EFVTVLILIVQQFNVFLRQKFSGCFPVVPAPAKCSQGFVQLPAQNFTASISHLHGVKIGVNSAPLITIPKLAVNIAVGLGFPGNSANKLILPAHLSLLPLCNASTSIFKHRRKSG</sequence>